<evidence type="ECO:0000256" key="1">
    <source>
        <dbReference type="SAM" id="MobiDB-lite"/>
    </source>
</evidence>
<organism evidence="3 4">
    <name type="scientific">Lasallia pustulata</name>
    <dbReference type="NCBI Taxonomy" id="136370"/>
    <lineage>
        <taxon>Eukaryota</taxon>
        <taxon>Fungi</taxon>
        <taxon>Dikarya</taxon>
        <taxon>Ascomycota</taxon>
        <taxon>Pezizomycotina</taxon>
        <taxon>Lecanoromycetes</taxon>
        <taxon>OSLEUM clade</taxon>
        <taxon>Umbilicariomycetidae</taxon>
        <taxon>Umbilicariales</taxon>
        <taxon>Umbilicariaceae</taxon>
        <taxon>Lasallia</taxon>
    </lineage>
</organism>
<dbReference type="AlphaFoldDB" id="A0A5M8PKR3"/>
<reference evidence="3 4" key="1">
    <citation type="submission" date="2019-09" db="EMBL/GenBank/DDBJ databases">
        <title>The hologenome of the rock-dwelling lichen Lasallia pustulata.</title>
        <authorList>
            <person name="Greshake Tzovaras B."/>
            <person name="Segers F."/>
            <person name="Bicker A."/>
            <person name="Dal Grande F."/>
            <person name="Otte J."/>
            <person name="Hankeln T."/>
            <person name="Schmitt I."/>
            <person name="Ebersberger I."/>
        </authorList>
    </citation>
    <scope>NUCLEOTIDE SEQUENCE [LARGE SCALE GENOMIC DNA]</scope>
    <source>
        <strain evidence="3">A1-1</strain>
    </source>
</reference>
<feature type="chain" id="PRO_5024297110" evidence="2">
    <location>
        <begin position="18"/>
        <end position="328"/>
    </location>
</feature>
<proteinExistence type="predicted"/>
<evidence type="ECO:0000313" key="3">
    <source>
        <dbReference type="EMBL" id="KAA6409515.1"/>
    </source>
</evidence>
<evidence type="ECO:0000256" key="2">
    <source>
        <dbReference type="SAM" id="SignalP"/>
    </source>
</evidence>
<name>A0A5M8PKR3_9LECA</name>
<dbReference type="EMBL" id="VXIT01000011">
    <property type="protein sequence ID" value="KAA6409515.1"/>
    <property type="molecule type" value="Genomic_DNA"/>
</dbReference>
<comment type="caution">
    <text evidence="3">The sequence shown here is derived from an EMBL/GenBank/DDBJ whole genome shotgun (WGS) entry which is preliminary data.</text>
</comment>
<dbReference type="OrthoDB" id="2110578at2759"/>
<accession>A0A5M8PKR3</accession>
<gene>
    <name evidence="3" type="ORF">FRX48_07069</name>
</gene>
<sequence>MQFKTLALLAAAGSAVAQRPSNMSICDYYTTALLKSNNATAQMTLLTLVVNTAVIGNYSAGAKNAVTGILNKGVYNGTEVNLLPYFNGGLASSNQGGMSGVSVNFLDDGGAVPLMKNMPANGTSSNQYMLLTHLYEYFGVLLGCTMIGQPGYPAYAGEASQYEVHKFMDLNPLQVGYFISQVASSAASFGVATSDIAAVGTALNKLFAYRCSPPTTVVPAQGPQLQAICSDPTCPVAMNATCATYMNETVPLIANSSLAMGEGTNTTSMVATATMLPSGTVTGSMMASTSGTGAGSTSTPATSSKSDGIRNFGSFAGVVGAAALAFAL</sequence>
<evidence type="ECO:0000313" key="4">
    <source>
        <dbReference type="Proteomes" id="UP000324767"/>
    </source>
</evidence>
<dbReference type="Proteomes" id="UP000324767">
    <property type="component" value="Unassembled WGS sequence"/>
</dbReference>
<feature type="region of interest" description="Disordered" evidence="1">
    <location>
        <begin position="286"/>
        <end position="305"/>
    </location>
</feature>
<keyword evidence="2" id="KW-0732">Signal</keyword>
<feature type="signal peptide" evidence="2">
    <location>
        <begin position="1"/>
        <end position="17"/>
    </location>
</feature>
<protein>
    <submittedName>
        <fullName evidence="3">Uncharacterized protein</fullName>
    </submittedName>
</protein>